<feature type="region of interest" description="Disordered" evidence="1">
    <location>
        <begin position="83"/>
        <end position="105"/>
    </location>
</feature>
<evidence type="ECO:0000256" key="1">
    <source>
        <dbReference type="SAM" id="MobiDB-lite"/>
    </source>
</evidence>
<sequence>MSLATRCIVLVVVGYNGGRAHTPSLIIGRPLRQPGLLAGSLGNAQRSTVHPASTLISLAHYQQPYEPRDIPSLTIHNKLPTSKCLGKSGTDARPFGSEAGQPLSD</sequence>
<dbReference type="AlphaFoldDB" id="A0A8K0JMP2"/>
<proteinExistence type="predicted"/>
<accession>A0A8K0JMP2</accession>
<dbReference type="Proteomes" id="UP000812966">
    <property type="component" value="Unassembled WGS sequence"/>
</dbReference>
<dbReference type="EMBL" id="JABELV010000039">
    <property type="protein sequence ID" value="KAG7562103.1"/>
    <property type="molecule type" value="Genomic_DNA"/>
</dbReference>
<evidence type="ECO:0000313" key="2">
    <source>
        <dbReference type="EMBL" id="KAG7562103.1"/>
    </source>
</evidence>
<name>A0A8K0JMP2_9TREE</name>
<comment type="caution">
    <text evidence="2">The sequence shown here is derived from an EMBL/GenBank/DDBJ whole genome shotgun (WGS) entry which is preliminary data.</text>
</comment>
<keyword evidence="3" id="KW-1185">Reference proteome</keyword>
<gene>
    <name evidence="2" type="ORF">FFLO_02482</name>
</gene>
<reference evidence="2" key="1">
    <citation type="submission" date="2020-04" db="EMBL/GenBank/DDBJ databases">
        <title>Analysis of mating type loci in Filobasidium floriforme.</title>
        <authorList>
            <person name="Nowrousian M."/>
        </authorList>
    </citation>
    <scope>NUCLEOTIDE SEQUENCE</scope>
    <source>
        <strain evidence="2">CBS 6242</strain>
    </source>
</reference>
<evidence type="ECO:0000313" key="3">
    <source>
        <dbReference type="Proteomes" id="UP000812966"/>
    </source>
</evidence>
<organism evidence="2 3">
    <name type="scientific">Filobasidium floriforme</name>
    <dbReference type="NCBI Taxonomy" id="5210"/>
    <lineage>
        <taxon>Eukaryota</taxon>
        <taxon>Fungi</taxon>
        <taxon>Dikarya</taxon>
        <taxon>Basidiomycota</taxon>
        <taxon>Agaricomycotina</taxon>
        <taxon>Tremellomycetes</taxon>
        <taxon>Filobasidiales</taxon>
        <taxon>Filobasidiaceae</taxon>
        <taxon>Filobasidium</taxon>
    </lineage>
</organism>
<protein>
    <submittedName>
        <fullName evidence="2">Uncharacterized protein</fullName>
    </submittedName>
</protein>